<keyword evidence="1" id="KW-0472">Membrane</keyword>
<protein>
    <recommendedName>
        <fullName evidence="4">Reticulocyte-binding protein</fullName>
    </recommendedName>
</protein>
<evidence type="ECO:0008006" key="4">
    <source>
        <dbReference type="Google" id="ProtNLM"/>
    </source>
</evidence>
<dbReference type="EMBL" id="JAUSUF010000013">
    <property type="protein sequence ID" value="MDQ0150842.1"/>
    <property type="molecule type" value="Genomic_DNA"/>
</dbReference>
<sequence length="220" mass="25844">MDKGLKKRNYSILIIIILLISFLLNILLCINNSSYKHRVGINSYRNIESIKVKNDKILEIINKSLEVNKIDNEELLTLYTNYRDISDCIIELWDDYSFYKENAISKLSKKKIDTSSILENEIYSRVENYLGNSLMNIMNTEKNELLLTGKAKKDFKVMRNISLNVNKVFKDFNEVTLSKVEGKEKEAVVVKNKYWIDILNKINNVNKDYTDYDFTKEVKK</sequence>
<name>A0ABT9UWZ8_9FIRM</name>
<comment type="caution">
    <text evidence="2">The sequence shown here is derived from an EMBL/GenBank/DDBJ whole genome shotgun (WGS) entry which is preliminary data.</text>
</comment>
<gene>
    <name evidence="2" type="ORF">J2S18_002816</name>
</gene>
<evidence type="ECO:0000256" key="1">
    <source>
        <dbReference type="SAM" id="Phobius"/>
    </source>
</evidence>
<proteinExistence type="predicted"/>
<organism evidence="2 3">
    <name type="scientific">Eubacterium multiforme</name>
    <dbReference type="NCBI Taxonomy" id="83339"/>
    <lineage>
        <taxon>Bacteria</taxon>
        <taxon>Bacillati</taxon>
        <taxon>Bacillota</taxon>
        <taxon>Clostridia</taxon>
        <taxon>Eubacteriales</taxon>
        <taxon>Eubacteriaceae</taxon>
        <taxon>Eubacterium</taxon>
    </lineage>
</organism>
<evidence type="ECO:0000313" key="3">
    <source>
        <dbReference type="Proteomes" id="UP001228504"/>
    </source>
</evidence>
<keyword evidence="3" id="KW-1185">Reference proteome</keyword>
<keyword evidence="1" id="KW-1133">Transmembrane helix</keyword>
<dbReference type="RefSeq" id="WP_307487660.1">
    <property type="nucleotide sequence ID" value="NZ_JAUSUF010000013.1"/>
</dbReference>
<dbReference type="Proteomes" id="UP001228504">
    <property type="component" value="Unassembled WGS sequence"/>
</dbReference>
<reference evidence="2 3" key="1">
    <citation type="submission" date="2023-07" db="EMBL/GenBank/DDBJ databases">
        <title>Genomic Encyclopedia of Type Strains, Phase IV (KMG-IV): sequencing the most valuable type-strain genomes for metagenomic binning, comparative biology and taxonomic classification.</title>
        <authorList>
            <person name="Goeker M."/>
        </authorList>
    </citation>
    <scope>NUCLEOTIDE SEQUENCE [LARGE SCALE GENOMIC DNA]</scope>
    <source>
        <strain evidence="2 3">DSM 20694</strain>
    </source>
</reference>
<feature type="transmembrane region" description="Helical" evidence="1">
    <location>
        <begin position="12"/>
        <end position="28"/>
    </location>
</feature>
<accession>A0ABT9UWZ8</accession>
<keyword evidence="1" id="KW-0812">Transmembrane</keyword>
<evidence type="ECO:0000313" key="2">
    <source>
        <dbReference type="EMBL" id="MDQ0150842.1"/>
    </source>
</evidence>